<protein>
    <submittedName>
        <fullName evidence="1">Uncharacterized protein</fullName>
    </submittedName>
</protein>
<name>A0A059BBL7_EUCGR</name>
<dbReference type="AlphaFoldDB" id="A0A059BBL7"/>
<dbReference type="EMBL" id="KK198759">
    <property type="protein sequence ID" value="KCW63627.1"/>
    <property type="molecule type" value="Genomic_DNA"/>
</dbReference>
<organism evidence="1">
    <name type="scientific">Eucalyptus grandis</name>
    <name type="common">Flooded gum</name>
    <dbReference type="NCBI Taxonomy" id="71139"/>
    <lineage>
        <taxon>Eukaryota</taxon>
        <taxon>Viridiplantae</taxon>
        <taxon>Streptophyta</taxon>
        <taxon>Embryophyta</taxon>
        <taxon>Tracheophyta</taxon>
        <taxon>Spermatophyta</taxon>
        <taxon>Magnoliopsida</taxon>
        <taxon>eudicotyledons</taxon>
        <taxon>Gunneridae</taxon>
        <taxon>Pentapetalae</taxon>
        <taxon>rosids</taxon>
        <taxon>malvids</taxon>
        <taxon>Myrtales</taxon>
        <taxon>Myrtaceae</taxon>
        <taxon>Myrtoideae</taxon>
        <taxon>Eucalypteae</taxon>
        <taxon>Eucalyptus</taxon>
    </lineage>
</organism>
<gene>
    <name evidence="1" type="ORF">EUGRSUZ_G01260</name>
</gene>
<accession>A0A059BBL7</accession>
<proteinExistence type="predicted"/>
<reference evidence="1" key="1">
    <citation type="submission" date="2013-07" db="EMBL/GenBank/DDBJ databases">
        <title>The genome of Eucalyptus grandis.</title>
        <authorList>
            <person name="Schmutz J."/>
            <person name="Hayes R."/>
            <person name="Myburg A."/>
            <person name="Tuskan G."/>
            <person name="Grattapaglia D."/>
            <person name="Rokhsar D.S."/>
        </authorList>
    </citation>
    <scope>NUCLEOTIDE SEQUENCE</scope>
    <source>
        <tissue evidence="1">Leaf extractions</tissue>
    </source>
</reference>
<dbReference type="InParanoid" id="A0A059BBL7"/>
<dbReference type="Gramene" id="KCW63627">
    <property type="protein sequence ID" value="KCW63627"/>
    <property type="gene ID" value="EUGRSUZ_G01260"/>
</dbReference>
<evidence type="ECO:0000313" key="1">
    <source>
        <dbReference type="EMBL" id="KCW63627.1"/>
    </source>
</evidence>
<sequence>MRPPNRLPKPMTPEAYLRTGPHLFPHLFCILSVLTLWQTVELFISFMNTHVENPNVAREALPKVARPQAQLTDHL</sequence>